<protein>
    <submittedName>
        <fullName evidence="5">Alpha/beta fold hydrolase</fullName>
    </submittedName>
</protein>
<feature type="domain" description="Poly-beta-hydroxybutyrate polymerase N-terminal" evidence="4">
    <location>
        <begin position="44"/>
        <end position="85"/>
    </location>
</feature>
<organism evidence="5 6">
    <name type="scientific">Ciceribacter ferrooxidans</name>
    <dbReference type="NCBI Taxonomy" id="2509717"/>
    <lineage>
        <taxon>Bacteria</taxon>
        <taxon>Pseudomonadati</taxon>
        <taxon>Pseudomonadota</taxon>
        <taxon>Alphaproteobacteria</taxon>
        <taxon>Hyphomicrobiales</taxon>
        <taxon>Rhizobiaceae</taxon>
        <taxon>Ciceribacter</taxon>
    </lineage>
</organism>
<evidence type="ECO:0000259" key="4">
    <source>
        <dbReference type="Pfam" id="PF12551"/>
    </source>
</evidence>
<keyword evidence="1" id="KW-0808">Transferase</keyword>
<name>A0A4Q2S761_9HYPH</name>
<dbReference type="AlphaFoldDB" id="A0A4Q2S761"/>
<dbReference type="GO" id="GO:0016746">
    <property type="term" value="F:acyltransferase activity"/>
    <property type="evidence" value="ECO:0007669"/>
    <property type="project" value="UniProtKB-KW"/>
</dbReference>
<comment type="caution">
    <text evidence="5">The sequence shown here is derived from an EMBL/GenBank/DDBJ whole genome shotgun (WGS) entry which is preliminary data.</text>
</comment>
<dbReference type="EMBL" id="SDVB01000380">
    <property type="protein sequence ID" value="RYB97928.1"/>
    <property type="molecule type" value="Genomic_DNA"/>
</dbReference>
<dbReference type="InterPro" id="IPR022211">
    <property type="entry name" value="PHBC_N"/>
</dbReference>
<dbReference type="OrthoDB" id="7208816at2"/>
<proteinExistence type="predicted"/>
<evidence type="ECO:0000256" key="2">
    <source>
        <dbReference type="ARBA" id="ARBA00023315"/>
    </source>
</evidence>
<dbReference type="InterPro" id="IPR010941">
    <property type="entry name" value="PhaC_N"/>
</dbReference>
<dbReference type="GO" id="GO:0042619">
    <property type="term" value="P:poly-hydroxybutyrate biosynthetic process"/>
    <property type="evidence" value="ECO:0007669"/>
    <property type="project" value="InterPro"/>
</dbReference>
<dbReference type="PANTHER" id="PTHR36837">
    <property type="entry name" value="POLY(3-HYDROXYALKANOATE) POLYMERASE SUBUNIT PHAC"/>
    <property type="match status" value="1"/>
</dbReference>
<dbReference type="Pfam" id="PF12551">
    <property type="entry name" value="PHBC_N"/>
    <property type="match status" value="1"/>
</dbReference>
<feature type="domain" description="Poly-beta-hydroxybutyrate polymerase N-terminal" evidence="3">
    <location>
        <begin position="123"/>
        <end position="291"/>
    </location>
</feature>
<evidence type="ECO:0000256" key="1">
    <source>
        <dbReference type="ARBA" id="ARBA00022679"/>
    </source>
</evidence>
<gene>
    <name evidence="5" type="ORF">EUU22_22820</name>
</gene>
<evidence type="ECO:0000313" key="5">
    <source>
        <dbReference type="EMBL" id="RYB97928.1"/>
    </source>
</evidence>
<dbReference type="PANTHER" id="PTHR36837:SF5">
    <property type="entry name" value="POLY-3-HYDROXYBUTYRATE SYNTHASE"/>
    <property type="match status" value="1"/>
</dbReference>
<dbReference type="Pfam" id="PF07167">
    <property type="entry name" value="PhaC_N"/>
    <property type="match status" value="1"/>
</dbReference>
<dbReference type="GO" id="GO:0016787">
    <property type="term" value="F:hydrolase activity"/>
    <property type="evidence" value="ECO:0007669"/>
    <property type="project" value="UniProtKB-KW"/>
</dbReference>
<evidence type="ECO:0000259" key="3">
    <source>
        <dbReference type="Pfam" id="PF07167"/>
    </source>
</evidence>
<keyword evidence="2" id="KW-0012">Acyltransferase</keyword>
<evidence type="ECO:0000313" key="6">
    <source>
        <dbReference type="Proteomes" id="UP000291088"/>
    </source>
</evidence>
<keyword evidence="5" id="KW-0378">Hydrolase</keyword>
<dbReference type="RefSeq" id="WP_129334266.1">
    <property type="nucleotide sequence ID" value="NZ_SDVB01000380.1"/>
</dbReference>
<dbReference type="Proteomes" id="UP000291088">
    <property type="component" value="Unassembled WGS sequence"/>
</dbReference>
<accession>A0A4Q2S761</accession>
<dbReference type="SUPFAM" id="SSF53474">
    <property type="entry name" value="alpha/beta-Hydrolases"/>
    <property type="match status" value="1"/>
</dbReference>
<keyword evidence="6" id="KW-1185">Reference proteome</keyword>
<sequence>MAAGQSKERRVSRESLIKATEPFPVDLDATLSALGADEASDAEAFEALNRMTESLMAPMTGGLSPAALSLAVFDWAMHLAMAPGKRLELLDKALRKSNRLAVHLAACATDPQTPPCIEPLPGDDRFASEGWKHLPFNVLSQAFLLNQQWWHNVTNDVPGVTPHHEEVISFAARQMLDVFSPSNFAWSNPDVLKKTAETGGMNLVDGLRNLVDDTNRRLTSRPPAGTEEFVPGEAVATTPGRVVYRNRLIELIQYAPATETVHAEPILIVPAWIMKYYILDLSPQNSLIRYLVDRGHTVFCISWHNPTAADRDLGLDDYRRHGVMAALDAIEAILPDRKIHATGYCLGGTLLSIAASAMARAGDDRLASVTLLAAQIDFTEPGELALFIDHSQLHFLESMMWNRGYLSTDQMAGAFQLLKSNDLVWSRIVRDYMMGERQPLNDLMAWNADSTRMPFRMHSEYLQRLYLDNDFAAGRYMVGDHPAAPQNIRVPIFAVGTERDHVAPWRSVFKIHALTDTEVTFVLTSGGHNAGIVSEPGHPHRHFRMTTKAAADPCIGTDEWLRDTAAEDGSWWPRWADWLAARSSPSRVAPPTIGAPERGYPPLEAAPGTYVFER</sequence>
<dbReference type="Gene3D" id="3.40.50.1820">
    <property type="entry name" value="alpha/beta hydrolase"/>
    <property type="match status" value="1"/>
</dbReference>
<reference evidence="5 6" key="1">
    <citation type="submission" date="2019-01" db="EMBL/GenBank/DDBJ databases">
        <authorList>
            <person name="Deng T."/>
        </authorList>
    </citation>
    <scope>NUCLEOTIDE SEQUENCE [LARGE SCALE GENOMIC DNA]</scope>
    <source>
        <strain evidence="5 6">F8825</strain>
    </source>
</reference>
<dbReference type="InterPro" id="IPR051321">
    <property type="entry name" value="PHA/PHB_synthase"/>
</dbReference>
<dbReference type="InterPro" id="IPR029058">
    <property type="entry name" value="AB_hydrolase_fold"/>
</dbReference>